<evidence type="ECO:0000313" key="3">
    <source>
        <dbReference type="Proteomes" id="UP001164761"/>
    </source>
</evidence>
<name>A0ABY6ZIL3_9BACL</name>
<feature type="transmembrane region" description="Helical" evidence="1">
    <location>
        <begin position="7"/>
        <end position="26"/>
    </location>
</feature>
<dbReference type="RefSeq" id="WP_268005945.1">
    <property type="nucleotide sequence ID" value="NZ_BSUT01000001.1"/>
</dbReference>
<protein>
    <submittedName>
        <fullName evidence="2">Uncharacterized protein</fullName>
    </submittedName>
</protein>
<keyword evidence="1" id="KW-0812">Transmembrane</keyword>
<gene>
    <name evidence="2" type="ORF">NZD89_00585</name>
</gene>
<feature type="transmembrane region" description="Helical" evidence="1">
    <location>
        <begin position="32"/>
        <end position="49"/>
    </location>
</feature>
<keyword evidence="1" id="KW-1133">Transmembrane helix</keyword>
<feature type="transmembrane region" description="Helical" evidence="1">
    <location>
        <begin position="56"/>
        <end position="78"/>
    </location>
</feature>
<accession>A0ABY6ZIL3</accession>
<keyword evidence="3" id="KW-1185">Reference proteome</keyword>
<evidence type="ECO:0000256" key="1">
    <source>
        <dbReference type="SAM" id="Phobius"/>
    </source>
</evidence>
<dbReference type="Proteomes" id="UP001164761">
    <property type="component" value="Chromosome"/>
</dbReference>
<evidence type="ECO:0000313" key="2">
    <source>
        <dbReference type="EMBL" id="WAH42051.1"/>
    </source>
</evidence>
<reference evidence="2" key="1">
    <citation type="submission" date="2022-08" db="EMBL/GenBank/DDBJ databases">
        <title>Alicyclobacillus fastidiosus DSM 17978, complete genome.</title>
        <authorList>
            <person name="Wang Q."/>
            <person name="Cai R."/>
            <person name="Wang Z."/>
        </authorList>
    </citation>
    <scope>NUCLEOTIDE SEQUENCE</scope>
    <source>
        <strain evidence="2">DSM 17978</strain>
    </source>
</reference>
<organism evidence="2 3">
    <name type="scientific">Alicyclobacillus fastidiosus</name>
    <dbReference type="NCBI Taxonomy" id="392011"/>
    <lineage>
        <taxon>Bacteria</taxon>
        <taxon>Bacillati</taxon>
        <taxon>Bacillota</taxon>
        <taxon>Bacilli</taxon>
        <taxon>Bacillales</taxon>
        <taxon>Alicyclobacillaceae</taxon>
        <taxon>Alicyclobacillus</taxon>
    </lineage>
</organism>
<proteinExistence type="predicted"/>
<feature type="transmembrane region" description="Helical" evidence="1">
    <location>
        <begin position="104"/>
        <end position="124"/>
    </location>
</feature>
<keyword evidence="1" id="KW-0472">Membrane</keyword>
<dbReference type="EMBL" id="CP104067">
    <property type="protein sequence ID" value="WAH42051.1"/>
    <property type="molecule type" value="Genomic_DNA"/>
</dbReference>
<sequence length="134" mass="15162">MALSKLFYACSVLLVVYVGLSSTFIMNAYLMLAQWLVILLIMNIWGTVVKRSVHYGTWFAICGWFVALIIQQFTVFVMQCEKGGALGDFYSAINYLEHDLHQTFIGILMIVPAIPTGYVCSWITKKAMYRTIVG</sequence>